<dbReference type="PANTHER" id="PTHR32060:SF22">
    <property type="entry name" value="CARBOXYL-TERMINAL-PROCESSING PEPTIDASE 3, CHLOROPLASTIC"/>
    <property type="match status" value="1"/>
</dbReference>
<dbReference type="InterPro" id="IPR029045">
    <property type="entry name" value="ClpP/crotonase-like_dom_sf"/>
</dbReference>
<name>A0ABZ2YWS7_9BACT</name>
<evidence type="ECO:0000259" key="2">
    <source>
        <dbReference type="Pfam" id="PF03572"/>
    </source>
</evidence>
<feature type="domain" description="Tail specific protease" evidence="2">
    <location>
        <begin position="477"/>
        <end position="572"/>
    </location>
</feature>
<sequence length="598" mass="66726">MKTIARFIAIALFTSTAVQIASGCAAYPDRQQASIKEVPISPDTGKTADLVLLARVWGYLKYFSPVISERNIDWDKVLVDQLKAMDENPNAGVLPSIRAMLDSAALSAPSGRKSGAKQLADAKEIEKVNVNHEWIASAKQLGQAEKDRLTALADYFKPFKNKYIITPDVSGYPSPQFKEETYGKDFLPEKHYRLLALFRYWNIIEYYLPAKYQQQGQWPAKLARFIPDFADANTDRAYAQALIRLNAAITDGHSIMPTFAKFPEYVLPGRLIRLPFTMAVIGDTVFVHQTDSGFAEMSGMRPGDRVHSINGMPVIRYVDSLRAVMSDPRREMKDYYISVSAMLRMMPASGDTLKVGYESGGQPKTFRVKYGEDDVARYLAIGARAWAKQQEAQKQEVPPPGMRMLEGDILYIDPAKWSGKMADTTRELLAKAKSLIIECRTYPNFDFINFTHFLFKKQTECILWNGTISYPGLTKTVEYKRGPDRKVHFKGKVVVLIAEKSVSRPEMLTMIVKARKGNTVLIGRTTGGADGDVTQIPMVGNQDMRFVISGLGVLYPDGGYTQGIGIVPDVEVPLTVAEFTGGKDVIYQRALQYLAANP</sequence>
<dbReference type="Proteomes" id="UP001449657">
    <property type="component" value="Chromosome"/>
</dbReference>
<dbReference type="Pfam" id="PF03572">
    <property type="entry name" value="Peptidase_S41"/>
    <property type="match status" value="1"/>
</dbReference>
<feature type="chain" id="PRO_5046528386" evidence="1">
    <location>
        <begin position="21"/>
        <end position="598"/>
    </location>
</feature>
<dbReference type="SUPFAM" id="SSF50156">
    <property type="entry name" value="PDZ domain-like"/>
    <property type="match status" value="1"/>
</dbReference>
<evidence type="ECO:0000256" key="1">
    <source>
        <dbReference type="SAM" id="SignalP"/>
    </source>
</evidence>
<dbReference type="EMBL" id="CP150096">
    <property type="protein sequence ID" value="WZN44331.1"/>
    <property type="molecule type" value="Genomic_DNA"/>
</dbReference>
<dbReference type="Gene3D" id="3.90.226.10">
    <property type="entry name" value="2-enoyl-CoA Hydratase, Chain A, domain 1"/>
    <property type="match status" value="1"/>
</dbReference>
<protein>
    <submittedName>
        <fullName evidence="3">S41 family peptidase</fullName>
    </submittedName>
</protein>
<dbReference type="PANTHER" id="PTHR32060">
    <property type="entry name" value="TAIL-SPECIFIC PROTEASE"/>
    <property type="match status" value="1"/>
</dbReference>
<dbReference type="RefSeq" id="WP_341839119.1">
    <property type="nucleotide sequence ID" value="NZ_CP149792.1"/>
</dbReference>
<evidence type="ECO:0000313" key="4">
    <source>
        <dbReference type="Proteomes" id="UP001449657"/>
    </source>
</evidence>
<keyword evidence="4" id="KW-1185">Reference proteome</keyword>
<accession>A0ABZ2YWS7</accession>
<proteinExistence type="predicted"/>
<organism evidence="3 4">
    <name type="scientific">Chitinophaga caseinilytica</name>
    <dbReference type="NCBI Taxonomy" id="2267521"/>
    <lineage>
        <taxon>Bacteria</taxon>
        <taxon>Pseudomonadati</taxon>
        <taxon>Bacteroidota</taxon>
        <taxon>Chitinophagia</taxon>
        <taxon>Chitinophagales</taxon>
        <taxon>Chitinophagaceae</taxon>
        <taxon>Chitinophaga</taxon>
    </lineage>
</organism>
<dbReference type="SUPFAM" id="SSF52096">
    <property type="entry name" value="ClpP/crotonase"/>
    <property type="match status" value="1"/>
</dbReference>
<feature type="signal peptide" evidence="1">
    <location>
        <begin position="1"/>
        <end position="20"/>
    </location>
</feature>
<dbReference type="InterPro" id="IPR036034">
    <property type="entry name" value="PDZ_sf"/>
</dbReference>
<evidence type="ECO:0000313" key="3">
    <source>
        <dbReference type="EMBL" id="WZN44331.1"/>
    </source>
</evidence>
<dbReference type="PROSITE" id="PS51257">
    <property type="entry name" value="PROKAR_LIPOPROTEIN"/>
    <property type="match status" value="1"/>
</dbReference>
<keyword evidence="1" id="KW-0732">Signal</keyword>
<dbReference type="Gene3D" id="2.30.42.10">
    <property type="match status" value="1"/>
</dbReference>
<dbReference type="InterPro" id="IPR005151">
    <property type="entry name" value="Tail-specific_protease"/>
</dbReference>
<reference evidence="3 4" key="1">
    <citation type="submission" date="2024-03" db="EMBL/GenBank/DDBJ databases">
        <title>Chitinophaga caseinilytica sp. nov., a casein hydrolysing bacterium isolated from forest soil.</title>
        <authorList>
            <person name="Lee D.S."/>
            <person name="Han D.M."/>
            <person name="Baek J.H."/>
            <person name="Choi D.G."/>
            <person name="Jeon J.H."/>
            <person name="Jeon C.O."/>
        </authorList>
    </citation>
    <scope>NUCLEOTIDE SEQUENCE [LARGE SCALE GENOMIC DNA]</scope>
    <source>
        <strain evidence="3 4">KACC 19118</strain>
    </source>
</reference>
<gene>
    <name evidence="3" type="ORF">WJU22_15650</name>
</gene>